<feature type="compositionally biased region" description="Polar residues" evidence="1">
    <location>
        <begin position="197"/>
        <end position="209"/>
    </location>
</feature>
<dbReference type="GeneID" id="36548245"/>
<evidence type="ECO:0000313" key="4">
    <source>
        <dbReference type="Proteomes" id="UP000234254"/>
    </source>
</evidence>
<dbReference type="InterPro" id="IPR036047">
    <property type="entry name" value="F-box-like_dom_sf"/>
</dbReference>
<sequence>MAPNIYCPFCGVILLPDPYEFDNPQSPQVRVRPWYTQARGLYTTNAATDRISITGIGIVQDREILLAPPDSHTSYIDGEWGALEEWGIRDPDEGRWCFCFHDSCWRLLLLRLGHGRSDGPLDQQAIAESVFYQLYCTPFHMSSSFQFGHNYLGAVETHKPLGDPKPVDPNSFFYADPCAIPSAHELEMIATNSPKITGGPLQSTTTAANNADHHQGGAHLEGNDDRCSPPCSDDLKGEVLEPPGGRKPHGFERLPNELICWILSYLPFRDFLKMRLICHNLALFSKINAMPQSYWRSRFYFGQEADFLFPNLTDQRNWFLLFFGTKIHMTSGGLSLANRLRIRRLLGPIAVLVETGSTFRHVPHGIAVHPAHDDPNCSQLINDESIEGLPHFVNVVRSFSGQVVTIRPDHLLHEGCRVLYYRTVLYSRSQLSKPPHGQHQRRWGISMVGIGAQFFISGIDLRVSGECDASGGRLLGYHNPAAMKWVEIPSTTPIRALGVAFRSGGLTGLNLISPNSYSSGWVGVSNGPGVSIGTLVIPEGRGQYCLLAGLDHLKIVSLGFGELADHCEGHLELPCASIQDLSRVYSHLWTPPPPGHENLTIGTILPRQPSQAFEPLINIDFGGPQGVLLGSLTRLAFHMASRPYPLMGIEVSYSDGRYMLFGSRSGCVLSVFVNGPEGERINHIGIFEHDLDDYSEATTLDGLRVSHIVPKTSCIMLILTQVSTNFGRMAAFAPLHTRSNAVTREILAPPHGHTITGFTAVERKHHGGLTRVGIQSQPCGEQPPIPSISNHECHLAREDQLQYDVVFTFLIRSINPDNFQTYASLKNVRRIQASTGIEGRSRSTTHIAGLKLEYHGHPSPGIVGQWMSLLDDSFELSPGEDIQTLTTWLTPMDTSTEPPTMKFGQVVAIHIETTRSRSVMFRSPGFHSLPPRKLRSQYRASSGETLTAISWIINATLDSVRAVITANTPARRAQIPIPEPNAPFDQICKLDFERLPTPDSTTNSRDPLATAEAYYGHRAIIGLAFTYTSGSKASIGDQGLDLDTVTRKAIHFAPHARIVGLFACIVETGLTELAFKVKLDQPAQSRYETLVLANTPPGVDPVAYGLGDVWSEDDGAFVQQIRHPGFPQNKIFVGPAQTRLVGMYVGCRCFQHVGLVYEPEDVLEDI</sequence>
<evidence type="ECO:0000259" key="2">
    <source>
        <dbReference type="PROSITE" id="PS50181"/>
    </source>
</evidence>
<dbReference type="Pfam" id="PF24539">
    <property type="entry name" value="DUF7600"/>
    <property type="match status" value="1"/>
</dbReference>
<organism evidence="3 4">
    <name type="scientific">Aspergillus campestris (strain IBT 28561)</name>
    <dbReference type="NCBI Taxonomy" id="1392248"/>
    <lineage>
        <taxon>Eukaryota</taxon>
        <taxon>Fungi</taxon>
        <taxon>Dikarya</taxon>
        <taxon>Ascomycota</taxon>
        <taxon>Pezizomycotina</taxon>
        <taxon>Eurotiomycetes</taxon>
        <taxon>Eurotiomycetidae</taxon>
        <taxon>Eurotiales</taxon>
        <taxon>Aspergillaceae</taxon>
        <taxon>Aspergillus</taxon>
        <taxon>Aspergillus subgen. Circumdati</taxon>
    </lineage>
</organism>
<name>A0A2I1DFE2_ASPC2</name>
<dbReference type="RefSeq" id="XP_024697191.1">
    <property type="nucleotide sequence ID" value="XM_024840721.1"/>
</dbReference>
<reference evidence="3" key="1">
    <citation type="submission" date="2016-12" db="EMBL/GenBank/DDBJ databases">
        <title>The genomes of Aspergillus section Nigri reveals drivers in fungal speciation.</title>
        <authorList>
            <consortium name="DOE Joint Genome Institute"/>
            <person name="Vesth T.C."/>
            <person name="Nybo J."/>
            <person name="Theobald S."/>
            <person name="Brandl J."/>
            <person name="Frisvad J.C."/>
            <person name="Nielsen K.F."/>
            <person name="Lyhne E.K."/>
            <person name="Kogle M.E."/>
            <person name="Kuo A."/>
            <person name="Riley R."/>
            <person name="Clum A."/>
            <person name="Nolan M."/>
            <person name="Lipzen A."/>
            <person name="Salamov A."/>
            <person name="Henrissat B."/>
            <person name="Wiebenga A."/>
            <person name="De vries R.P."/>
            <person name="Grigoriev I.V."/>
            <person name="Mortensen U.H."/>
            <person name="Andersen M.R."/>
            <person name="Baker S.E."/>
        </authorList>
    </citation>
    <scope>NUCLEOTIDE SEQUENCE</scope>
    <source>
        <strain evidence="3">IBT 28561</strain>
    </source>
</reference>
<evidence type="ECO:0000313" key="3">
    <source>
        <dbReference type="EMBL" id="PKY08597.1"/>
    </source>
</evidence>
<dbReference type="OrthoDB" id="5273847at2759"/>
<dbReference type="InterPro" id="IPR001810">
    <property type="entry name" value="F-box_dom"/>
</dbReference>
<dbReference type="AlphaFoldDB" id="A0A2I1DFE2"/>
<dbReference type="SUPFAM" id="SSF81383">
    <property type="entry name" value="F-box domain"/>
    <property type="match status" value="1"/>
</dbReference>
<dbReference type="InterPro" id="IPR056021">
    <property type="entry name" value="DUF7600"/>
</dbReference>
<proteinExistence type="predicted"/>
<evidence type="ECO:0000256" key="1">
    <source>
        <dbReference type="SAM" id="MobiDB-lite"/>
    </source>
</evidence>
<dbReference type="PROSITE" id="PS50181">
    <property type="entry name" value="FBOX"/>
    <property type="match status" value="1"/>
</dbReference>
<accession>A0A2I1DFE2</accession>
<feature type="compositionally biased region" description="Basic and acidic residues" evidence="1">
    <location>
        <begin position="211"/>
        <end position="239"/>
    </location>
</feature>
<dbReference type="VEuPathDB" id="FungiDB:P168DRAFT_323700"/>
<feature type="region of interest" description="Disordered" evidence="1">
    <location>
        <begin position="197"/>
        <end position="248"/>
    </location>
</feature>
<comment type="caution">
    <text evidence="3">The sequence shown here is derived from an EMBL/GenBank/DDBJ whole genome shotgun (WGS) entry which is preliminary data.</text>
</comment>
<gene>
    <name evidence="3" type="ORF">P168DRAFT_323700</name>
</gene>
<feature type="domain" description="F-box" evidence="2">
    <location>
        <begin position="248"/>
        <end position="298"/>
    </location>
</feature>
<dbReference type="EMBL" id="MSFM01000001">
    <property type="protein sequence ID" value="PKY08597.1"/>
    <property type="molecule type" value="Genomic_DNA"/>
</dbReference>
<protein>
    <recommendedName>
        <fullName evidence="2">F-box domain-containing protein</fullName>
    </recommendedName>
</protein>
<dbReference type="Proteomes" id="UP000234254">
    <property type="component" value="Unassembled WGS sequence"/>
</dbReference>
<keyword evidence="4" id="KW-1185">Reference proteome</keyword>